<dbReference type="Proteomes" id="UP000230463">
    <property type="component" value="Unassembled WGS sequence"/>
</dbReference>
<keyword evidence="1" id="KW-0472">Membrane</keyword>
<protein>
    <submittedName>
        <fullName evidence="2">Uncharacterized protein</fullName>
    </submittedName>
</protein>
<sequence>MEYLLLNLQQTRISNTSDVLSCRKFRDDTASIEPNYKKKRLNKTILLLFSTALLFILGQGRVGGNDKFDR</sequence>
<gene>
    <name evidence="2" type="ORF">BHC57_00155</name>
</gene>
<keyword evidence="1" id="KW-1133">Transmembrane helix</keyword>
<proteinExistence type="predicted"/>
<reference evidence="2 3" key="1">
    <citation type="journal article" date="2017" name="MBio">
        <title>Type VI secretion-mediated competition in the bee gut microbiome.</title>
        <authorList>
            <person name="Steele M.I."/>
            <person name="Kwong W.K."/>
            <person name="Powell J.E."/>
            <person name="Whiteley M."/>
            <person name="Moran N.A."/>
        </authorList>
    </citation>
    <scope>NUCLEOTIDE SEQUENCE [LARGE SCALE GENOMIC DNA]</scope>
    <source>
        <strain evidence="2 3">HK3</strain>
    </source>
</reference>
<dbReference type="RefSeq" id="WP_144235906.1">
    <property type="nucleotide sequence ID" value="NZ_MEIU01000001.1"/>
</dbReference>
<dbReference type="AlphaFoldDB" id="A0A855G4D4"/>
<accession>A0A855G4D4</accession>
<keyword evidence="1" id="KW-0812">Transmembrane</keyword>
<evidence type="ECO:0000313" key="3">
    <source>
        <dbReference type="Proteomes" id="UP000230463"/>
    </source>
</evidence>
<comment type="caution">
    <text evidence="2">The sequence shown here is derived from an EMBL/GenBank/DDBJ whole genome shotgun (WGS) entry which is preliminary data.</text>
</comment>
<organism evidence="2 3">
    <name type="scientific">Snodgrassella alvi</name>
    <dbReference type="NCBI Taxonomy" id="1196083"/>
    <lineage>
        <taxon>Bacteria</taxon>
        <taxon>Pseudomonadati</taxon>
        <taxon>Pseudomonadota</taxon>
        <taxon>Betaproteobacteria</taxon>
        <taxon>Neisseriales</taxon>
        <taxon>Neisseriaceae</taxon>
        <taxon>Snodgrassella</taxon>
    </lineage>
</organism>
<dbReference type="EMBL" id="MEIU01000001">
    <property type="protein sequence ID" value="PIT62851.1"/>
    <property type="molecule type" value="Genomic_DNA"/>
</dbReference>
<evidence type="ECO:0000313" key="2">
    <source>
        <dbReference type="EMBL" id="PIT62851.1"/>
    </source>
</evidence>
<evidence type="ECO:0000256" key="1">
    <source>
        <dbReference type="SAM" id="Phobius"/>
    </source>
</evidence>
<feature type="transmembrane region" description="Helical" evidence="1">
    <location>
        <begin position="45"/>
        <end position="62"/>
    </location>
</feature>
<name>A0A855G4D4_9NEIS</name>